<dbReference type="SUPFAM" id="SSF57845">
    <property type="entry name" value="B-box zinc-binding domain"/>
    <property type="match status" value="1"/>
</dbReference>
<evidence type="ECO:0000256" key="3">
    <source>
        <dbReference type="SAM" id="MobiDB-lite"/>
    </source>
</evidence>
<dbReference type="OrthoDB" id="342730at2759"/>
<dbReference type="PANTHER" id="PTHR36754">
    <property type="entry name" value="E3 UBIQUITIN-PROTEIN LIGASE TRIM37"/>
    <property type="match status" value="1"/>
</dbReference>
<name>G0R081_ICHMU</name>
<dbReference type="eggNOG" id="ENOG502S7AK">
    <property type="taxonomic scope" value="Eukaryota"/>
</dbReference>
<accession>G0R081</accession>
<dbReference type="Gene3D" id="3.30.160.60">
    <property type="entry name" value="Classic Zinc Finger"/>
    <property type="match status" value="1"/>
</dbReference>
<dbReference type="Pfam" id="PF00643">
    <property type="entry name" value="zf-B_box"/>
    <property type="match status" value="1"/>
</dbReference>
<evidence type="ECO:0000256" key="2">
    <source>
        <dbReference type="SAM" id="Coils"/>
    </source>
</evidence>
<dbReference type="InParanoid" id="G0R081"/>
<dbReference type="OMA" id="QHDPFIP"/>
<organism evidence="5 6">
    <name type="scientific">Ichthyophthirius multifiliis</name>
    <name type="common">White spot disease agent</name>
    <name type="synonym">Ich</name>
    <dbReference type="NCBI Taxonomy" id="5932"/>
    <lineage>
        <taxon>Eukaryota</taxon>
        <taxon>Sar</taxon>
        <taxon>Alveolata</taxon>
        <taxon>Ciliophora</taxon>
        <taxon>Intramacronucleata</taxon>
        <taxon>Oligohymenophorea</taxon>
        <taxon>Hymenostomatida</taxon>
        <taxon>Ophryoglenina</taxon>
        <taxon>Ichthyophthirius</taxon>
    </lineage>
</organism>
<dbReference type="GO" id="GO:0005164">
    <property type="term" value="F:tumor necrosis factor receptor binding"/>
    <property type="evidence" value="ECO:0007669"/>
    <property type="project" value="TreeGrafter"/>
</dbReference>
<dbReference type="GO" id="GO:0008270">
    <property type="term" value="F:zinc ion binding"/>
    <property type="evidence" value="ECO:0007669"/>
    <property type="project" value="UniProtKB-KW"/>
</dbReference>
<protein>
    <recommendedName>
        <fullName evidence="4">B box-type domain-containing protein</fullName>
    </recommendedName>
</protein>
<keyword evidence="6" id="KW-1185">Reference proteome</keyword>
<keyword evidence="1" id="KW-0863">Zinc-finger</keyword>
<dbReference type="PROSITE" id="PS50119">
    <property type="entry name" value="ZF_BBOX"/>
    <property type="match status" value="1"/>
</dbReference>
<gene>
    <name evidence="5" type="ORF">IMG5_162440</name>
</gene>
<dbReference type="GeneID" id="14905235"/>
<reference evidence="5 6" key="1">
    <citation type="submission" date="2011-07" db="EMBL/GenBank/DDBJ databases">
        <authorList>
            <person name="Coyne R."/>
            <person name="Brami D."/>
            <person name="Johnson J."/>
            <person name="Hostetler J."/>
            <person name="Hannick L."/>
            <person name="Clark T."/>
            <person name="Cassidy-Hanley D."/>
            <person name="Inman J."/>
        </authorList>
    </citation>
    <scope>NUCLEOTIDE SEQUENCE [LARGE SCALE GENOMIC DNA]</scope>
    <source>
        <strain evidence="5 6">G5</strain>
    </source>
</reference>
<dbReference type="InterPro" id="IPR053003">
    <property type="entry name" value="TRIM_RBCC_E3_ubiq-ligases"/>
</dbReference>
<keyword evidence="1" id="KW-0479">Metal-binding</keyword>
<dbReference type="GO" id="GO:0061630">
    <property type="term" value="F:ubiquitin protein ligase activity"/>
    <property type="evidence" value="ECO:0007669"/>
    <property type="project" value="TreeGrafter"/>
</dbReference>
<dbReference type="EMBL" id="GL984181">
    <property type="protein sequence ID" value="EGR29141.1"/>
    <property type="molecule type" value="Genomic_DNA"/>
</dbReference>
<dbReference type="Proteomes" id="UP000008983">
    <property type="component" value="Unassembled WGS sequence"/>
</dbReference>
<keyword evidence="1" id="KW-0862">Zinc</keyword>
<feature type="domain" description="B box-type" evidence="4">
    <location>
        <begin position="66"/>
        <end position="109"/>
    </location>
</feature>
<sequence length="445" mass="52205">MSSKEKKQPSNKSVDKKDKSVDKKDKSVDKKDKSDDKKEKSIDKKDKSIDKKDKDKKKKDSDKENKYNKFCVHHSSELVYYCESCEEPICRNCTKLGPHNNQLHRINTLEEAYKSRVSNLSELIKGNLLQKRDQLLAQIHRIEYRIEEIKYIKQIIERDVRNEYASIIENLKQAEGKKLAILQHEMAELQKDLDKINDLGNSFSNFVNNPNDPVSFLINAQTIHENIEFLVAKPFKTNIDVYPYDLPRQLTDLRLQLQKADAQNSLIEFKNQIIWKLLEDRKKTEIDIKQNMENAANNEIAEWAKLTDKFAQELQKYSLVCYYCGVPMEYNSVNKKCAINVKLQEETFQGYTLKVPDAKYNGNHRHFFSKPKGDLVDLLNEGKQLETINQIQFIYIITEIIGIKQDEADQLRKFFDPKNTNQIIYEDVLEVFNDPSLVDQIYEKY</sequence>
<dbReference type="PANTHER" id="PTHR36754:SF2">
    <property type="entry name" value="E3 UBIQUITIN-PROTEIN LIGASE TRIM37"/>
    <property type="match status" value="1"/>
</dbReference>
<evidence type="ECO:0000259" key="4">
    <source>
        <dbReference type="PROSITE" id="PS50119"/>
    </source>
</evidence>
<dbReference type="GO" id="GO:0016235">
    <property type="term" value="C:aggresome"/>
    <property type="evidence" value="ECO:0007669"/>
    <property type="project" value="TreeGrafter"/>
</dbReference>
<dbReference type="GO" id="GO:0051865">
    <property type="term" value="P:protein autoubiquitination"/>
    <property type="evidence" value="ECO:0007669"/>
    <property type="project" value="TreeGrafter"/>
</dbReference>
<keyword evidence="2" id="KW-0175">Coiled coil</keyword>
<dbReference type="RefSeq" id="XP_004030377.1">
    <property type="nucleotide sequence ID" value="XM_004030329.1"/>
</dbReference>
<dbReference type="AlphaFoldDB" id="G0R081"/>
<feature type="coiled-coil region" evidence="2">
    <location>
        <begin position="157"/>
        <end position="199"/>
    </location>
</feature>
<feature type="region of interest" description="Disordered" evidence="3">
    <location>
        <begin position="1"/>
        <end position="64"/>
    </location>
</feature>
<evidence type="ECO:0000256" key="1">
    <source>
        <dbReference type="PROSITE-ProRule" id="PRU00024"/>
    </source>
</evidence>
<dbReference type="GO" id="GO:0006513">
    <property type="term" value="P:protein monoubiquitination"/>
    <property type="evidence" value="ECO:0007669"/>
    <property type="project" value="TreeGrafter"/>
</dbReference>
<dbReference type="InterPro" id="IPR000315">
    <property type="entry name" value="Znf_B-box"/>
</dbReference>
<evidence type="ECO:0000313" key="5">
    <source>
        <dbReference type="EMBL" id="EGR29141.1"/>
    </source>
</evidence>
<dbReference type="GO" id="GO:0005778">
    <property type="term" value="C:peroxisomal membrane"/>
    <property type="evidence" value="ECO:0007669"/>
    <property type="project" value="TreeGrafter"/>
</dbReference>
<proteinExistence type="predicted"/>
<evidence type="ECO:0000313" key="6">
    <source>
        <dbReference type="Proteomes" id="UP000008983"/>
    </source>
</evidence>
<dbReference type="GO" id="GO:0031625">
    <property type="term" value="F:ubiquitin protein ligase binding"/>
    <property type="evidence" value="ECO:0007669"/>
    <property type="project" value="TreeGrafter"/>
</dbReference>
<dbReference type="GO" id="GO:0070842">
    <property type="term" value="P:aggresome assembly"/>
    <property type="evidence" value="ECO:0007669"/>
    <property type="project" value="TreeGrafter"/>
</dbReference>